<comment type="caution">
    <text evidence="1">The sequence shown here is derived from an EMBL/GenBank/DDBJ whole genome shotgun (WGS) entry which is preliminary data.</text>
</comment>
<evidence type="ECO:0000313" key="1">
    <source>
        <dbReference type="EMBL" id="KAK5879881.1"/>
    </source>
</evidence>
<dbReference type="EMBL" id="JAULUE010002064">
    <property type="protein sequence ID" value="KAK5879881.1"/>
    <property type="molecule type" value="Genomic_DNA"/>
</dbReference>
<accession>A0AAN8B789</accession>
<organism evidence="1 2">
    <name type="scientific">Champsocephalus esox</name>
    <name type="common">pike icefish</name>
    <dbReference type="NCBI Taxonomy" id="159716"/>
    <lineage>
        <taxon>Eukaryota</taxon>
        <taxon>Metazoa</taxon>
        <taxon>Chordata</taxon>
        <taxon>Craniata</taxon>
        <taxon>Vertebrata</taxon>
        <taxon>Euteleostomi</taxon>
        <taxon>Actinopterygii</taxon>
        <taxon>Neopterygii</taxon>
        <taxon>Teleostei</taxon>
        <taxon>Neoteleostei</taxon>
        <taxon>Acanthomorphata</taxon>
        <taxon>Eupercaria</taxon>
        <taxon>Perciformes</taxon>
        <taxon>Notothenioidei</taxon>
        <taxon>Channichthyidae</taxon>
        <taxon>Champsocephalus</taxon>
    </lineage>
</organism>
<protein>
    <submittedName>
        <fullName evidence="1">Uncharacterized protein</fullName>
    </submittedName>
</protein>
<dbReference type="Proteomes" id="UP001335648">
    <property type="component" value="Unassembled WGS sequence"/>
</dbReference>
<dbReference type="AlphaFoldDB" id="A0AAN8B789"/>
<sequence length="69" mass="7636">MASIEDFVESPNEDLLRTYKKDQLLRVADYYGLELPKKLNRGVVGRNKGTVSGNKCFVCISGACLPTVN</sequence>
<proteinExistence type="predicted"/>
<keyword evidence="2" id="KW-1185">Reference proteome</keyword>
<reference evidence="1 2" key="1">
    <citation type="journal article" date="2023" name="Mol. Biol. Evol.">
        <title>Genomics of Secondarily Temperate Adaptation in the Only Non-Antarctic Icefish.</title>
        <authorList>
            <person name="Rivera-Colon A.G."/>
            <person name="Rayamajhi N."/>
            <person name="Minhas B.F."/>
            <person name="Madrigal G."/>
            <person name="Bilyk K.T."/>
            <person name="Yoon V."/>
            <person name="Hune M."/>
            <person name="Gregory S."/>
            <person name="Cheng C.H.C."/>
            <person name="Catchen J.M."/>
        </authorList>
    </citation>
    <scope>NUCLEOTIDE SEQUENCE [LARGE SCALE GENOMIC DNA]</scope>
    <source>
        <strain evidence="1">JC2023a</strain>
    </source>
</reference>
<name>A0AAN8B789_9TELE</name>
<evidence type="ECO:0000313" key="2">
    <source>
        <dbReference type="Proteomes" id="UP001335648"/>
    </source>
</evidence>
<gene>
    <name evidence="1" type="ORF">CesoFtcFv8_022959</name>
</gene>